<proteinExistence type="predicted"/>
<comment type="caution">
    <text evidence="2">The sequence shown here is derived from an EMBL/GenBank/DDBJ whole genome shotgun (WGS) entry which is preliminary data.</text>
</comment>
<keyword evidence="3" id="KW-1185">Reference proteome</keyword>
<dbReference type="AlphaFoldDB" id="A0A5C4T2Z4"/>
<protein>
    <submittedName>
        <fullName evidence="2">Uncharacterized protein</fullName>
    </submittedName>
</protein>
<keyword evidence="1" id="KW-0732">Signal</keyword>
<feature type="chain" id="PRO_5038625889" evidence="1">
    <location>
        <begin position="23"/>
        <end position="577"/>
    </location>
</feature>
<evidence type="ECO:0000313" key="3">
    <source>
        <dbReference type="Proteomes" id="UP000307943"/>
    </source>
</evidence>
<sequence length="577" mass="63328">MKPTWKKSLTAAVLSVSLVLTASPAALLAEESGAAVQSVRGQYALTPLVRADVKSVSSVRIQDGTKIGAVVRLYNEGNRVTRVPEYELRVKTADGIEYTLRASAANAKAIQPKEKVDLSYMLTLDYIDATALAELSWVEVDEYVYPKLETPIMSVPVNGIVWNGSDSAISDVGAVKQWGEPFMLPVQSDSLQYTPVTLINEKTPQGPATVITLIAENKGTRTETVPDFRIDGKSDSRSYPGVRAEANVELKPGEKKYIHYGILTENDVVLNSLNVLTPETFVQLGASNTPTVESYTVGRLSVVLPPKSTIDINTLPIYKLRDRIAFDPLNKLVDKETEVSLVDLSMNESESAGYNTIIAKFMVKNTGERPVPLPAFQTELTNAEGFRYSGTRQTTSVEQLAPKLAYLVNYSYAVPSSEKGEDLLMKLQDNQTIAPYNIPIAGFKTAVAENKSEDPDMLSFYPYNVKLLSSAVSIQGSATGQFGYKMKLDLDITTVDDVIADVNSANMKIDLVDNSGRMIATQTVPFIGVNKLISGTQYLLFQNLRSDQFEWPLTVKLYESIQTPTGEANRLLKTMKQ</sequence>
<dbReference type="Proteomes" id="UP000307943">
    <property type="component" value="Unassembled WGS sequence"/>
</dbReference>
<evidence type="ECO:0000256" key="1">
    <source>
        <dbReference type="SAM" id="SignalP"/>
    </source>
</evidence>
<feature type="signal peptide" evidence="1">
    <location>
        <begin position="1"/>
        <end position="22"/>
    </location>
</feature>
<name>A0A5C4T2Z4_9BACL</name>
<evidence type="ECO:0000313" key="2">
    <source>
        <dbReference type="EMBL" id="TNJ62529.1"/>
    </source>
</evidence>
<dbReference type="OrthoDB" id="2545931at2"/>
<organism evidence="2 3">
    <name type="scientific">Paenibacillus hemerocallicola</name>
    <dbReference type="NCBI Taxonomy" id="1172614"/>
    <lineage>
        <taxon>Bacteria</taxon>
        <taxon>Bacillati</taxon>
        <taxon>Bacillota</taxon>
        <taxon>Bacilli</taxon>
        <taxon>Bacillales</taxon>
        <taxon>Paenibacillaceae</taxon>
        <taxon>Paenibacillus</taxon>
    </lineage>
</organism>
<dbReference type="EMBL" id="VDCQ01000057">
    <property type="protein sequence ID" value="TNJ62529.1"/>
    <property type="molecule type" value="Genomic_DNA"/>
</dbReference>
<gene>
    <name evidence="2" type="ORF">FE784_30020</name>
</gene>
<accession>A0A5C4T2Z4</accession>
<reference evidence="2 3" key="1">
    <citation type="submission" date="2019-05" db="EMBL/GenBank/DDBJ databases">
        <title>We sequenced the genome of Paenibacillus hemerocallicola KCTC 33185 for further insight into its adaptation and study the phylogeny of Paenibacillus.</title>
        <authorList>
            <person name="Narsing Rao M.P."/>
        </authorList>
    </citation>
    <scope>NUCLEOTIDE SEQUENCE [LARGE SCALE GENOMIC DNA]</scope>
    <source>
        <strain evidence="2 3">KCTC 33185</strain>
    </source>
</reference>
<dbReference type="RefSeq" id="WP_139605957.1">
    <property type="nucleotide sequence ID" value="NZ_VDCQ01000057.1"/>
</dbReference>